<dbReference type="Proteomes" id="UP000191257">
    <property type="component" value="Chromosome"/>
</dbReference>
<dbReference type="RefSeq" id="WP_080622917.1">
    <property type="nucleotide sequence ID" value="NZ_CP020442.2"/>
</dbReference>
<reference evidence="6" key="1">
    <citation type="submission" date="2017-12" db="EMBL/GenBank/DDBJ databases">
        <title>FDA dAtabase for Regulatory Grade micrObial Sequences (FDA-ARGOS): Supporting development and validation of Infectious Disease Dx tests.</title>
        <authorList>
            <person name="Campos J."/>
            <person name="Goldberg B."/>
            <person name="Tallon L."/>
            <person name="Sadzewicz L."/>
            <person name="Sengamalay N."/>
            <person name="Ott S."/>
            <person name="Godinez A."/>
            <person name="Nagaraj S."/>
            <person name="Vyas G."/>
            <person name="Aluvathingal J."/>
            <person name="Nadendla S."/>
            <person name="Geyer C."/>
            <person name="Nandy P."/>
            <person name="Hobson J."/>
            <person name="Sichtig H."/>
        </authorList>
    </citation>
    <scope>NUCLEOTIDE SEQUENCE</scope>
    <source>
        <strain evidence="6">FDAARGOS_252</strain>
    </source>
</reference>
<dbReference type="KEGG" id="pye:A6J80_16905"/>
<proteinExistence type="predicted"/>
<evidence type="ECO:0000313" key="6">
    <source>
        <dbReference type="EMBL" id="ARC38611.1"/>
    </source>
</evidence>
<dbReference type="InterPro" id="IPR003810">
    <property type="entry name" value="Mntp/YtaF"/>
</dbReference>
<feature type="transmembrane region" description="Helical" evidence="5">
    <location>
        <begin position="24"/>
        <end position="43"/>
    </location>
</feature>
<keyword evidence="4 5" id="KW-0472">Membrane</keyword>
<gene>
    <name evidence="6" type="ORF">A6J80_16905</name>
</gene>
<keyword evidence="7" id="KW-1185">Reference proteome</keyword>
<evidence type="ECO:0000313" key="7">
    <source>
        <dbReference type="Proteomes" id="UP000191257"/>
    </source>
</evidence>
<keyword evidence="1" id="KW-1003">Cell membrane</keyword>
<feature type="transmembrane region" description="Helical" evidence="5">
    <location>
        <begin position="85"/>
        <end position="105"/>
    </location>
</feature>
<feature type="transmembrane region" description="Helical" evidence="5">
    <location>
        <begin position="55"/>
        <end position="79"/>
    </location>
</feature>
<dbReference type="PANTHER" id="PTHR35529">
    <property type="entry name" value="MANGANESE EFFLUX PUMP MNTP-RELATED"/>
    <property type="match status" value="1"/>
</dbReference>
<dbReference type="Pfam" id="PF02659">
    <property type="entry name" value="Mntp"/>
    <property type="match status" value="1"/>
</dbReference>
<dbReference type="PANTHER" id="PTHR35529:SF1">
    <property type="entry name" value="MANGANESE EFFLUX PUMP MNTP-RELATED"/>
    <property type="match status" value="1"/>
</dbReference>
<evidence type="ECO:0000256" key="3">
    <source>
        <dbReference type="ARBA" id="ARBA00022989"/>
    </source>
</evidence>
<evidence type="ECO:0000256" key="2">
    <source>
        <dbReference type="ARBA" id="ARBA00022692"/>
    </source>
</evidence>
<feature type="transmembrane region" description="Helical" evidence="5">
    <location>
        <begin position="117"/>
        <end position="135"/>
    </location>
</feature>
<dbReference type="AlphaFoldDB" id="A0A1V0GXR8"/>
<sequence>MITPLIGWFLGVVASQYVQAFDHWIAFGLLGTVGAHMAWNALGRHPEAQVDGGSATMLALIVTAIGTSLDAMAVGVSLAFLDVNILLIAAAIGAATMVMSTTGMMIERYLGAQFGRYAEVLGGLALISLGALILHEHLTAAVG</sequence>
<accession>A0A1V0GXR8</accession>
<evidence type="ECO:0000256" key="5">
    <source>
        <dbReference type="SAM" id="Phobius"/>
    </source>
</evidence>
<evidence type="ECO:0000256" key="1">
    <source>
        <dbReference type="ARBA" id="ARBA00022475"/>
    </source>
</evidence>
<protein>
    <submittedName>
        <fullName evidence="6">Manganese efflux pump</fullName>
    </submittedName>
</protein>
<dbReference type="EMBL" id="CP020442">
    <property type="protein sequence ID" value="ARC38611.1"/>
    <property type="molecule type" value="Genomic_DNA"/>
</dbReference>
<name>A0A1V0GXR8_9RHOB</name>
<keyword evidence="2 5" id="KW-0812">Transmembrane</keyword>
<evidence type="ECO:0000256" key="4">
    <source>
        <dbReference type="ARBA" id="ARBA00023136"/>
    </source>
</evidence>
<organism evidence="6 7">
    <name type="scientific">Paracoccus yeei</name>
    <dbReference type="NCBI Taxonomy" id="147645"/>
    <lineage>
        <taxon>Bacteria</taxon>
        <taxon>Pseudomonadati</taxon>
        <taxon>Pseudomonadota</taxon>
        <taxon>Alphaproteobacteria</taxon>
        <taxon>Rhodobacterales</taxon>
        <taxon>Paracoccaceae</taxon>
        <taxon>Paracoccus</taxon>
    </lineage>
</organism>
<keyword evidence="3 5" id="KW-1133">Transmembrane helix</keyword>